<dbReference type="InterPro" id="IPR050962">
    <property type="entry name" value="Phosphate-bind_PstS"/>
</dbReference>
<dbReference type="RefSeq" id="WP_275808640.1">
    <property type="nucleotide sequence ID" value="NZ_BAAANM010000012.1"/>
</dbReference>
<evidence type="ECO:0000256" key="6">
    <source>
        <dbReference type="SAM" id="SignalP"/>
    </source>
</evidence>
<evidence type="ECO:0000259" key="7">
    <source>
        <dbReference type="Pfam" id="PF12849"/>
    </source>
</evidence>
<dbReference type="InterPro" id="IPR005673">
    <property type="entry name" value="ABC_phos-bd_PstS"/>
</dbReference>
<dbReference type="PANTHER" id="PTHR42996:SF1">
    <property type="entry name" value="PHOSPHATE-BINDING PROTEIN PSTS"/>
    <property type="match status" value="1"/>
</dbReference>
<name>A0ABT5YW40_9ACTN</name>
<sequence>MARKALAGLVPAIAVALVATGCGNTNNVSSGPGGGSSSVSGADFGHQICGRTGDNKPGFPAPFPPLPDGAKTLSGAGSTFVAPMMSYWTKTYSQATGVQVAYQSIGSGGGVAQIQAGTVDFGQSDTGMTPAEQAEAKGPVLQIPLLLGAVVPTYHLSGVKSGLKFTGDVLGKIYAGKIKTWNDPALTALNPGVKLPKEPIAVVHRSDGSGTTSLWTEYLSKESPTWVSTLGGPSESKGKTVAWPVGIGGKGNEGVSGQINQTEGALGFLELHYVLAQNSTYGQVQNKAGRFIQPCVATVTQAVNGITFPANLNTSLTDSADPNAYPIAGTSYALFYRNQKDAAKGTALVDFFSWVLSKGQDLNASLNYAPLGKNLQKLAVDQLKQVTINGKPAVT</sequence>
<comment type="caution">
    <text evidence="8">The sequence shown here is derived from an EMBL/GenBank/DDBJ whole genome shotgun (WGS) entry which is preliminary data.</text>
</comment>
<dbReference type="InterPro" id="IPR024370">
    <property type="entry name" value="PBP_domain"/>
</dbReference>
<dbReference type="PIRSF" id="PIRSF002756">
    <property type="entry name" value="PstS"/>
    <property type="match status" value="1"/>
</dbReference>
<dbReference type="SUPFAM" id="SSF53850">
    <property type="entry name" value="Periplasmic binding protein-like II"/>
    <property type="match status" value="1"/>
</dbReference>
<feature type="signal peptide" evidence="6">
    <location>
        <begin position="1"/>
        <end position="21"/>
    </location>
</feature>
<proteinExistence type="inferred from homology"/>
<dbReference type="Gene3D" id="3.40.190.10">
    <property type="entry name" value="Periplasmic binding protein-like II"/>
    <property type="match status" value="2"/>
</dbReference>
<organism evidence="8 9">
    <name type="scientific">Streptantibioticus ferralitis</name>
    <dbReference type="NCBI Taxonomy" id="236510"/>
    <lineage>
        <taxon>Bacteria</taxon>
        <taxon>Bacillati</taxon>
        <taxon>Actinomycetota</taxon>
        <taxon>Actinomycetes</taxon>
        <taxon>Kitasatosporales</taxon>
        <taxon>Streptomycetaceae</taxon>
        <taxon>Streptantibioticus</taxon>
    </lineage>
</organism>
<feature type="domain" description="PBP" evidence="7">
    <location>
        <begin position="69"/>
        <end position="357"/>
    </location>
</feature>
<gene>
    <name evidence="8" type="primary">pstS</name>
    <name evidence="8" type="ORF">P2L57_04735</name>
</gene>
<evidence type="ECO:0000256" key="4">
    <source>
        <dbReference type="PIRNR" id="PIRNR002756"/>
    </source>
</evidence>
<evidence type="ECO:0000256" key="5">
    <source>
        <dbReference type="SAM" id="MobiDB-lite"/>
    </source>
</evidence>
<dbReference type="PANTHER" id="PTHR42996">
    <property type="entry name" value="PHOSPHATE-BINDING PROTEIN PSTS"/>
    <property type="match status" value="1"/>
</dbReference>
<dbReference type="Proteomes" id="UP001220022">
    <property type="component" value="Unassembled WGS sequence"/>
</dbReference>
<reference evidence="8 9" key="1">
    <citation type="submission" date="2023-03" db="EMBL/GenBank/DDBJ databases">
        <title>Draft genome sequence of type strain Streptomyces ferralitis JCM 14344.</title>
        <authorList>
            <person name="Klaysubun C."/>
            <person name="Duangmal K."/>
        </authorList>
    </citation>
    <scope>NUCLEOTIDE SEQUENCE [LARGE SCALE GENOMIC DNA]</scope>
    <source>
        <strain evidence="8 9">JCM 14344</strain>
    </source>
</reference>
<protein>
    <recommendedName>
        <fullName evidence="4">Phosphate-binding protein</fullName>
    </recommendedName>
</protein>
<keyword evidence="2 4" id="KW-0813">Transport</keyword>
<feature type="chain" id="PRO_5045564690" description="Phosphate-binding protein" evidence="6">
    <location>
        <begin position="22"/>
        <end position="395"/>
    </location>
</feature>
<dbReference type="EMBL" id="JARHTQ010000002">
    <property type="protein sequence ID" value="MDF2255060.1"/>
    <property type="molecule type" value="Genomic_DNA"/>
</dbReference>
<evidence type="ECO:0000313" key="8">
    <source>
        <dbReference type="EMBL" id="MDF2255060.1"/>
    </source>
</evidence>
<evidence type="ECO:0000256" key="3">
    <source>
        <dbReference type="ARBA" id="ARBA00022592"/>
    </source>
</evidence>
<feature type="region of interest" description="Disordered" evidence="5">
    <location>
        <begin position="29"/>
        <end position="63"/>
    </location>
</feature>
<dbReference type="Pfam" id="PF12849">
    <property type="entry name" value="PBP_like_2"/>
    <property type="match status" value="1"/>
</dbReference>
<evidence type="ECO:0000256" key="2">
    <source>
        <dbReference type="ARBA" id="ARBA00022448"/>
    </source>
</evidence>
<dbReference type="NCBIfam" id="TIGR00975">
    <property type="entry name" value="3a0107s03"/>
    <property type="match status" value="1"/>
</dbReference>
<keyword evidence="9" id="KW-1185">Reference proteome</keyword>
<comment type="similarity">
    <text evidence="1 4">Belongs to the PstS family.</text>
</comment>
<dbReference type="CDD" id="cd13565">
    <property type="entry name" value="PBP2_PstS"/>
    <property type="match status" value="1"/>
</dbReference>
<accession>A0ABT5YW40</accession>
<dbReference type="PROSITE" id="PS51257">
    <property type="entry name" value="PROKAR_LIPOPROTEIN"/>
    <property type="match status" value="1"/>
</dbReference>
<evidence type="ECO:0000256" key="1">
    <source>
        <dbReference type="ARBA" id="ARBA00008725"/>
    </source>
</evidence>
<keyword evidence="6" id="KW-0732">Signal</keyword>
<keyword evidence="3 4" id="KW-0592">Phosphate transport</keyword>
<evidence type="ECO:0000313" key="9">
    <source>
        <dbReference type="Proteomes" id="UP001220022"/>
    </source>
</evidence>